<dbReference type="AlphaFoldDB" id="A0A1H9J357"/>
<dbReference type="OrthoDB" id="362631at2"/>
<name>A0A1H9J357_9SPIR</name>
<accession>A0A1H9J357</accession>
<dbReference type="Proteomes" id="UP000182360">
    <property type="component" value="Unassembled WGS sequence"/>
</dbReference>
<dbReference type="InterPro" id="IPR038636">
    <property type="entry name" value="Wzi_sf"/>
</dbReference>
<evidence type="ECO:0008006" key="4">
    <source>
        <dbReference type="Google" id="ProtNLM"/>
    </source>
</evidence>
<dbReference type="RefSeq" id="WP_074645264.1">
    <property type="nucleotide sequence ID" value="NZ_FOFU01000011.1"/>
</dbReference>
<gene>
    <name evidence="2" type="ORF">SAMN04487977_11155</name>
</gene>
<feature type="chain" id="PRO_5010278460" description="Capsule assembly protein Wzi" evidence="1">
    <location>
        <begin position="21"/>
        <end position="654"/>
    </location>
</feature>
<proteinExistence type="predicted"/>
<evidence type="ECO:0000256" key="1">
    <source>
        <dbReference type="SAM" id="SignalP"/>
    </source>
</evidence>
<dbReference type="EMBL" id="FOFU01000011">
    <property type="protein sequence ID" value="SEQ81208.1"/>
    <property type="molecule type" value="Genomic_DNA"/>
</dbReference>
<organism evidence="2 3">
    <name type="scientific">Treponema bryantii</name>
    <dbReference type="NCBI Taxonomy" id="163"/>
    <lineage>
        <taxon>Bacteria</taxon>
        <taxon>Pseudomonadati</taxon>
        <taxon>Spirochaetota</taxon>
        <taxon>Spirochaetia</taxon>
        <taxon>Spirochaetales</taxon>
        <taxon>Treponemataceae</taxon>
        <taxon>Treponema</taxon>
    </lineage>
</organism>
<sequence>MKKITVLFASIVLLGFSAFAQTNATVSVTDEIYELLDVAQKKGLCSPLNSYKPYSKSQILNCLREIYDNSEKMSEQEIKIIEQYLAKYEPSEKERKNDFFNASIKNSNENFPVTFNYKSEFEFVYSGGLYTDSDYNSWGMDNMYKINFEGDLGKGLSYRLKGVLDFSKMPLMQVGDYFIGYPWYDEEVINFLLGYHKPDDSEYDVSAKKRYIHRYLNNSYLPYSYKKPWSGQFYFAKNMSASGLEGWATSFGMGFSIDGEIRSSFFNNNIIIGAGRYDREIAAMDNGSSLVLNKQAYPFMAVDAQFKLFNFLKFYSLTGILEYPNQDYINEEELQLIGNPANLDDSYMYQNAFSLNMIELDLKRLHLDFGCSVIWPKRFEIGYIFPLANYVEYQNHIGDCDNLALFGDFKYTIAGLGSVWASFYLDEINGLNNNPFIYTRAMFAYQGGIKYILPKLTFASLSFRYTKIEPYCYTHHSINYAPWYSHYICENYSNNGESLGYYLPPNSDEFLLQFKIKPSANSNAGASYQLIRHGADYGTQQVPGSNIYSELSNKNRDELKKYFLHDGAYNWIHIVSAGGRVSLNTRWPLSFYGNLGLMFSYFTVIDQDKYNRDDYGNNGNCRDVDFTTPFDIADTDEYPTMFGAILTVGVSINF</sequence>
<dbReference type="Gene3D" id="2.40.160.130">
    <property type="entry name" value="Capsule assembly protein Wzi"/>
    <property type="match status" value="1"/>
</dbReference>
<reference evidence="2 3" key="1">
    <citation type="submission" date="2016-10" db="EMBL/GenBank/DDBJ databases">
        <authorList>
            <person name="de Groot N.N."/>
        </authorList>
    </citation>
    <scope>NUCLEOTIDE SEQUENCE [LARGE SCALE GENOMIC DNA]</scope>
    <source>
        <strain evidence="2 3">B25</strain>
    </source>
</reference>
<protein>
    <recommendedName>
        <fullName evidence="4">Capsule assembly protein Wzi</fullName>
    </recommendedName>
</protein>
<feature type="signal peptide" evidence="1">
    <location>
        <begin position="1"/>
        <end position="20"/>
    </location>
</feature>
<keyword evidence="3" id="KW-1185">Reference proteome</keyword>
<keyword evidence="1" id="KW-0732">Signal</keyword>
<evidence type="ECO:0000313" key="2">
    <source>
        <dbReference type="EMBL" id="SEQ81208.1"/>
    </source>
</evidence>
<evidence type="ECO:0000313" key="3">
    <source>
        <dbReference type="Proteomes" id="UP000182360"/>
    </source>
</evidence>